<dbReference type="Gene3D" id="3.30.160.60">
    <property type="entry name" value="Classic Zinc Finger"/>
    <property type="match status" value="1"/>
</dbReference>
<evidence type="ECO:0000256" key="3">
    <source>
        <dbReference type="PROSITE-ProRule" id="PRU00023"/>
    </source>
</evidence>
<keyword evidence="4" id="KW-0479">Metal-binding</keyword>
<proteinExistence type="predicted"/>
<evidence type="ECO:0000256" key="2">
    <source>
        <dbReference type="ARBA" id="ARBA00023043"/>
    </source>
</evidence>
<feature type="repeat" description="ANK" evidence="3">
    <location>
        <begin position="164"/>
        <end position="196"/>
    </location>
</feature>
<dbReference type="SUPFAM" id="SSF57667">
    <property type="entry name" value="beta-beta-alpha zinc fingers"/>
    <property type="match status" value="1"/>
</dbReference>
<evidence type="ECO:0000313" key="8">
    <source>
        <dbReference type="Proteomes" id="UP000799753"/>
    </source>
</evidence>
<gene>
    <name evidence="7" type="ORF">P280DRAFT_527236</name>
</gene>
<dbReference type="PANTHER" id="PTHR24198">
    <property type="entry name" value="ANKYRIN REPEAT AND PROTEIN KINASE DOMAIN-CONTAINING PROTEIN"/>
    <property type="match status" value="1"/>
</dbReference>
<dbReference type="PROSITE" id="PS50297">
    <property type="entry name" value="ANK_REP_REGION"/>
    <property type="match status" value="2"/>
</dbReference>
<accession>A0A6A6RWJ2</accession>
<dbReference type="PANTHER" id="PTHR24198:SF165">
    <property type="entry name" value="ANKYRIN REPEAT-CONTAINING PROTEIN-RELATED"/>
    <property type="match status" value="1"/>
</dbReference>
<keyword evidence="4" id="KW-0862">Zinc</keyword>
<feature type="repeat" description="ANK" evidence="3">
    <location>
        <begin position="550"/>
        <end position="575"/>
    </location>
</feature>
<keyword evidence="8" id="KW-1185">Reference proteome</keyword>
<feature type="repeat" description="ANK" evidence="3">
    <location>
        <begin position="197"/>
        <end position="229"/>
    </location>
</feature>
<dbReference type="PROSITE" id="PS50088">
    <property type="entry name" value="ANK_REPEAT"/>
    <property type="match status" value="3"/>
</dbReference>
<dbReference type="Pfam" id="PF00023">
    <property type="entry name" value="Ank"/>
    <property type="match status" value="1"/>
</dbReference>
<dbReference type="GO" id="GO:0008270">
    <property type="term" value="F:zinc ion binding"/>
    <property type="evidence" value="ECO:0007669"/>
    <property type="project" value="UniProtKB-KW"/>
</dbReference>
<sequence length="588" mass="66498">MTEHIFQCTQCSKTYRARNRYNQHLKTHSKPNHCERCEKRFARHSDLIRHLRARHRVGNTRYPCQYPGCEFKATRRDNLRQHRENAHVRNENRAVSEPAPTRISQSVIQKGPEIATPDVQAHYVDVPWILSTAAILEAATVGKTDILESAWRSNATSLQVRGDDGSTPLHCAARGGHSATVFRLLEMGASLKNVNGKKRTPLNEAILGQDLETIEVLLRAGSSIDAVASKRQTIEYVMQHGSTDLVQLLVRNISGEINNKVLMSVLFLATAYGQTQAVKTILSQHHIDVNKVFNKQSLLHDAAKNGHEDIFRLLATQTGANINANRYFYMCGRYQWVTPLLLAAKYGHDNIVRFLLAFENIRLEDHEIGDPHDSPAWNALYMGHTSIAYSIVQYSQQKSNVPSNFDEKASHGMASPNSEQSMHPDDDEVVELLLQISRRVRAYNPWEYLEICIETKKGIRKLLENLLQETKLNLEARGRWNAPIYTAARFGNIEATKLLLQHKYIDPNWQGSGRGSALCSALEGSHLEIAQLLLNDERVDVNIIDYFSSNGETALDMALKKNQTKMIDLLLSRGALTVRQIEDLRSKK</sequence>
<evidence type="ECO:0000259" key="6">
    <source>
        <dbReference type="PROSITE" id="PS50157"/>
    </source>
</evidence>
<dbReference type="InterPro" id="IPR002110">
    <property type="entry name" value="Ankyrin_rpt"/>
</dbReference>
<feature type="domain" description="C2H2-type" evidence="6">
    <location>
        <begin position="32"/>
        <end position="55"/>
    </location>
</feature>
<dbReference type="OrthoDB" id="21416at2759"/>
<dbReference type="InterPro" id="IPR036236">
    <property type="entry name" value="Znf_C2H2_sf"/>
</dbReference>
<dbReference type="PROSITE" id="PS00028">
    <property type="entry name" value="ZINC_FINGER_C2H2_1"/>
    <property type="match status" value="2"/>
</dbReference>
<evidence type="ECO:0000256" key="1">
    <source>
        <dbReference type="ARBA" id="ARBA00022737"/>
    </source>
</evidence>
<dbReference type="SMART" id="SM00355">
    <property type="entry name" value="ZnF_C2H2"/>
    <property type="match status" value="3"/>
</dbReference>
<dbReference type="InterPro" id="IPR013087">
    <property type="entry name" value="Znf_C2H2_type"/>
</dbReference>
<protein>
    <submittedName>
        <fullName evidence="7">Ankyrin</fullName>
    </submittedName>
</protein>
<dbReference type="SUPFAM" id="SSF48403">
    <property type="entry name" value="Ankyrin repeat"/>
    <property type="match status" value="2"/>
</dbReference>
<evidence type="ECO:0000256" key="4">
    <source>
        <dbReference type="PROSITE-ProRule" id="PRU00042"/>
    </source>
</evidence>
<name>A0A6A6RWJ2_9PLEO</name>
<evidence type="ECO:0000313" key="7">
    <source>
        <dbReference type="EMBL" id="KAF2639720.1"/>
    </source>
</evidence>
<feature type="domain" description="C2H2-type" evidence="6">
    <location>
        <begin position="6"/>
        <end position="33"/>
    </location>
</feature>
<dbReference type="Proteomes" id="UP000799753">
    <property type="component" value="Unassembled WGS sequence"/>
</dbReference>
<dbReference type="SMART" id="SM00248">
    <property type="entry name" value="ANK"/>
    <property type="match status" value="9"/>
</dbReference>
<keyword evidence="1" id="KW-0677">Repeat</keyword>
<dbReference type="PROSITE" id="PS50157">
    <property type="entry name" value="ZINC_FINGER_C2H2_2"/>
    <property type="match status" value="2"/>
</dbReference>
<keyword evidence="2 3" id="KW-0040">ANK repeat</keyword>
<keyword evidence="4" id="KW-0863">Zinc-finger</keyword>
<feature type="region of interest" description="Disordered" evidence="5">
    <location>
        <begin position="401"/>
        <end position="423"/>
    </location>
</feature>
<dbReference type="Pfam" id="PF12796">
    <property type="entry name" value="Ank_2"/>
    <property type="match status" value="3"/>
</dbReference>
<dbReference type="EMBL" id="MU006786">
    <property type="protein sequence ID" value="KAF2639720.1"/>
    <property type="molecule type" value="Genomic_DNA"/>
</dbReference>
<dbReference type="AlphaFoldDB" id="A0A6A6RWJ2"/>
<dbReference type="InterPro" id="IPR036770">
    <property type="entry name" value="Ankyrin_rpt-contain_sf"/>
</dbReference>
<evidence type="ECO:0000256" key="5">
    <source>
        <dbReference type="SAM" id="MobiDB-lite"/>
    </source>
</evidence>
<dbReference type="Gene3D" id="1.25.40.20">
    <property type="entry name" value="Ankyrin repeat-containing domain"/>
    <property type="match status" value="3"/>
</dbReference>
<reference evidence="7" key="1">
    <citation type="journal article" date="2020" name="Stud. Mycol.">
        <title>101 Dothideomycetes genomes: a test case for predicting lifestyles and emergence of pathogens.</title>
        <authorList>
            <person name="Haridas S."/>
            <person name="Albert R."/>
            <person name="Binder M."/>
            <person name="Bloem J."/>
            <person name="Labutti K."/>
            <person name="Salamov A."/>
            <person name="Andreopoulos B."/>
            <person name="Baker S."/>
            <person name="Barry K."/>
            <person name="Bills G."/>
            <person name="Bluhm B."/>
            <person name="Cannon C."/>
            <person name="Castanera R."/>
            <person name="Culley D."/>
            <person name="Daum C."/>
            <person name="Ezra D."/>
            <person name="Gonzalez J."/>
            <person name="Henrissat B."/>
            <person name="Kuo A."/>
            <person name="Liang C."/>
            <person name="Lipzen A."/>
            <person name="Lutzoni F."/>
            <person name="Magnuson J."/>
            <person name="Mondo S."/>
            <person name="Nolan M."/>
            <person name="Ohm R."/>
            <person name="Pangilinan J."/>
            <person name="Park H.-J."/>
            <person name="Ramirez L."/>
            <person name="Alfaro M."/>
            <person name="Sun H."/>
            <person name="Tritt A."/>
            <person name="Yoshinaga Y."/>
            <person name="Zwiers L.-H."/>
            <person name="Turgeon B."/>
            <person name="Goodwin S."/>
            <person name="Spatafora J."/>
            <person name="Crous P."/>
            <person name="Grigoriev I."/>
        </authorList>
    </citation>
    <scope>NUCLEOTIDE SEQUENCE</scope>
    <source>
        <strain evidence="7">CBS 473.64</strain>
    </source>
</reference>
<organism evidence="7 8">
    <name type="scientific">Massarina eburnea CBS 473.64</name>
    <dbReference type="NCBI Taxonomy" id="1395130"/>
    <lineage>
        <taxon>Eukaryota</taxon>
        <taxon>Fungi</taxon>
        <taxon>Dikarya</taxon>
        <taxon>Ascomycota</taxon>
        <taxon>Pezizomycotina</taxon>
        <taxon>Dothideomycetes</taxon>
        <taxon>Pleosporomycetidae</taxon>
        <taxon>Pleosporales</taxon>
        <taxon>Massarineae</taxon>
        <taxon>Massarinaceae</taxon>
        <taxon>Massarina</taxon>
    </lineage>
</organism>